<organism evidence="3 4">
    <name type="scientific">Sinanodonta woodiana</name>
    <name type="common">Chinese pond mussel</name>
    <name type="synonym">Anodonta woodiana</name>
    <dbReference type="NCBI Taxonomy" id="1069815"/>
    <lineage>
        <taxon>Eukaryota</taxon>
        <taxon>Metazoa</taxon>
        <taxon>Spiralia</taxon>
        <taxon>Lophotrochozoa</taxon>
        <taxon>Mollusca</taxon>
        <taxon>Bivalvia</taxon>
        <taxon>Autobranchia</taxon>
        <taxon>Heteroconchia</taxon>
        <taxon>Palaeoheterodonta</taxon>
        <taxon>Unionida</taxon>
        <taxon>Unionoidea</taxon>
        <taxon>Unionidae</taxon>
        <taxon>Unioninae</taxon>
        <taxon>Sinanodonta</taxon>
    </lineage>
</organism>
<accession>A0ABD3T891</accession>
<dbReference type="PROSITE" id="PS50011">
    <property type="entry name" value="PROTEIN_KINASE_DOM"/>
    <property type="match status" value="1"/>
</dbReference>
<dbReference type="AlphaFoldDB" id="A0ABD3T891"/>
<evidence type="ECO:0000256" key="1">
    <source>
        <dbReference type="SAM" id="MobiDB-lite"/>
    </source>
</evidence>
<dbReference type="EMBL" id="JBJQND010000019">
    <property type="protein sequence ID" value="KAL3832518.1"/>
    <property type="molecule type" value="Genomic_DNA"/>
</dbReference>
<name>A0ABD3T891_SINWO</name>
<evidence type="ECO:0000259" key="2">
    <source>
        <dbReference type="PROSITE" id="PS50011"/>
    </source>
</evidence>
<reference evidence="3 4" key="1">
    <citation type="submission" date="2024-11" db="EMBL/GenBank/DDBJ databases">
        <title>Chromosome-level genome assembly of the freshwater bivalve Anodonta woodiana.</title>
        <authorList>
            <person name="Chen X."/>
        </authorList>
    </citation>
    <scope>NUCLEOTIDE SEQUENCE [LARGE SCALE GENOMIC DNA]</scope>
    <source>
        <strain evidence="3">MN2024</strain>
        <tissue evidence="3">Gills</tissue>
    </source>
</reference>
<evidence type="ECO:0000313" key="3">
    <source>
        <dbReference type="EMBL" id="KAL3832518.1"/>
    </source>
</evidence>
<dbReference type="Gene3D" id="1.10.510.10">
    <property type="entry name" value="Transferase(Phosphotransferase) domain 1"/>
    <property type="match status" value="1"/>
</dbReference>
<comment type="caution">
    <text evidence="3">The sequence shown here is derived from an EMBL/GenBank/DDBJ whole genome shotgun (WGS) entry which is preliminary data.</text>
</comment>
<keyword evidence="4" id="KW-1185">Reference proteome</keyword>
<gene>
    <name evidence="3" type="ORF">ACJMK2_024153</name>
</gene>
<dbReference type="SUPFAM" id="SSF56112">
    <property type="entry name" value="Protein kinase-like (PK-like)"/>
    <property type="match status" value="1"/>
</dbReference>
<evidence type="ECO:0000313" key="4">
    <source>
        <dbReference type="Proteomes" id="UP001634394"/>
    </source>
</evidence>
<dbReference type="InterPro" id="IPR000719">
    <property type="entry name" value="Prot_kinase_dom"/>
</dbReference>
<proteinExistence type="predicted"/>
<dbReference type="InterPro" id="IPR011009">
    <property type="entry name" value="Kinase-like_dom_sf"/>
</dbReference>
<feature type="compositionally biased region" description="Basic residues" evidence="1">
    <location>
        <begin position="253"/>
        <end position="270"/>
    </location>
</feature>
<feature type="domain" description="Protein kinase" evidence="2">
    <location>
        <begin position="1"/>
        <end position="134"/>
    </location>
</feature>
<sequence>MTWTPTYLAPEACRRVLPRYSVNRDEQITEKVDVFALGLTVLFMFEKQHALHKMRQVYCKDLSTNKKEKQNFYLCYAKPCFFMFQLANWTEPPHDLFPKECSVKVKHLLTGMLSGSQDRRFSAEVGLAFIESFEVNQKECQHTQNGRLVTHPIENHQDAGAMSAIHGGVIDLNKVKLQNKKRKNIKESEVLEGGTDVLAMAETGRQNPRMETSLKSRSVNPTIQALERATGAGLTAQNFTQRYQANILSRKPERWKHKAERRQHPYKKMKQPVFGDSTPHVSLLPGPAIPNSVSSHMIDGEMKPGMGDDISPCIRMQQSQLGKSALDNQ</sequence>
<feature type="region of interest" description="Disordered" evidence="1">
    <location>
        <begin position="252"/>
        <end position="273"/>
    </location>
</feature>
<protein>
    <recommendedName>
        <fullName evidence="2">Protein kinase domain-containing protein</fullName>
    </recommendedName>
</protein>
<dbReference type="Proteomes" id="UP001634394">
    <property type="component" value="Unassembled WGS sequence"/>
</dbReference>